<dbReference type="GO" id="GO:0009279">
    <property type="term" value="C:cell outer membrane"/>
    <property type="evidence" value="ECO:0007669"/>
    <property type="project" value="UniProtKB-SubCell"/>
</dbReference>
<dbReference type="PANTHER" id="PTHR38762">
    <property type="entry name" value="CRYPTIC OUTER MEMBRANE PORIN BGLH-RELATED"/>
    <property type="match status" value="1"/>
</dbReference>
<dbReference type="Pfam" id="PF02264">
    <property type="entry name" value="LamB"/>
    <property type="match status" value="1"/>
</dbReference>
<dbReference type="OrthoDB" id="106611at2"/>
<evidence type="ECO:0000256" key="9">
    <source>
        <dbReference type="ARBA" id="ARBA00023237"/>
    </source>
</evidence>
<evidence type="ECO:0000256" key="6">
    <source>
        <dbReference type="ARBA" id="ARBA00023065"/>
    </source>
</evidence>
<keyword evidence="10" id="KW-0732">Signal</keyword>
<dbReference type="Proteomes" id="UP000198854">
    <property type="component" value="Unassembled WGS sequence"/>
</dbReference>
<dbReference type="NCBIfam" id="NF006860">
    <property type="entry name" value="PRK09360.1"/>
    <property type="match status" value="1"/>
</dbReference>
<evidence type="ECO:0000256" key="4">
    <source>
        <dbReference type="ARBA" id="ARBA00022452"/>
    </source>
</evidence>
<evidence type="ECO:0000256" key="1">
    <source>
        <dbReference type="ARBA" id="ARBA00004571"/>
    </source>
</evidence>
<keyword evidence="6" id="KW-0406">Ion transport</keyword>
<dbReference type="EMBL" id="FNDD01000003">
    <property type="protein sequence ID" value="SDG85056.1"/>
    <property type="molecule type" value="Genomic_DNA"/>
</dbReference>
<dbReference type="CDD" id="cd01346">
    <property type="entry name" value="Maltoporin-like"/>
    <property type="match status" value="1"/>
</dbReference>
<dbReference type="GO" id="GO:0015288">
    <property type="term" value="F:porin activity"/>
    <property type="evidence" value="ECO:0007669"/>
    <property type="project" value="UniProtKB-KW"/>
</dbReference>
<evidence type="ECO:0000256" key="3">
    <source>
        <dbReference type="ARBA" id="ARBA00022448"/>
    </source>
</evidence>
<keyword evidence="8" id="KW-0472">Membrane</keyword>
<evidence type="ECO:0000256" key="10">
    <source>
        <dbReference type="SAM" id="SignalP"/>
    </source>
</evidence>
<keyword evidence="9" id="KW-0998">Cell outer membrane</keyword>
<dbReference type="SUPFAM" id="SSF56935">
    <property type="entry name" value="Porins"/>
    <property type="match status" value="1"/>
</dbReference>
<dbReference type="InterPro" id="IPR036998">
    <property type="entry name" value="Porin_LamB_sf"/>
</dbReference>
<sequence length="421" mass="46321">MRMNLKPLVPAILVALSTVPAYAVDFTGYVRAGTGISANGGGVESGDEFNKTTLGRLGNEFDTYSEIGLGQELYKQEDKTIYFQSMFSFSSDGELDSESTSDGNADVGLKQLNLQAKGFIPSAPEATLWAGKRFYQRHDLHIIDSKYWNISGYGFGLEGLKAGPGALSTAIIRGDQSGYKLTGTSTTVSDGVNVNYLDVRYAGYQPWSGAWTEVGVDYAMLNTTDSQDAADFVADNGVMLTAEISQSFSKGYNKTVFQYGNKGLAQNMISQNGGWYDTWSGDISDAQGFRVINTGDFNVSDNIMFNHVITYGYAQDHGDWVDDQTLLSVVVRPQYTWSEHNKTVFELGYFSNTKTWDGGSEDKSAGEKFTVAQVLSAGKYIMARPELRLYATYVKDNESESFNDSTEDNDIRVGVQVEAWW</sequence>
<comment type="similarity">
    <text evidence="2">Belongs to the porin LamB (TC 1.B.3) family.</text>
</comment>
<evidence type="ECO:0000256" key="8">
    <source>
        <dbReference type="ARBA" id="ARBA00023136"/>
    </source>
</evidence>
<keyword evidence="12" id="KW-1185">Reference proteome</keyword>
<feature type="chain" id="PRO_5011500858" evidence="10">
    <location>
        <begin position="24"/>
        <end position="421"/>
    </location>
</feature>
<evidence type="ECO:0000256" key="5">
    <source>
        <dbReference type="ARBA" id="ARBA00022692"/>
    </source>
</evidence>
<dbReference type="Gene3D" id="2.40.170.10">
    <property type="entry name" value="Porin, LamB type"/>
    <property type="match status" value="1"/>
</dbReference>
<evidence type="ECO:0000256" key="2">
    <source>
        <dbReference type="ARBA" id="ARBA00007055"/>
    </source>
</evidence>
<gene>
    <name evidence="11" type="ORF">SAMN04488136_103248</name>
</gene>
<keyword evidence="7" id="KW-0626">Porin</keyword>
<keyword evidence="4" id="KW-1134">Transmembrane beta strand</keyword>
<feature type="signal peptide" evidence="10">
    <location>
        <begin position="1"/>
        <end position="23"/>
    </location>
</feature>
<evidence type="ECO:0000313" key="11">
    <source>
        <dbReference type="EMBL" id="SDG85056.1"/>
    </source>
</evidence>
<organism evidence="11 12">
    <name type="scientific">Vibrio xiamenensis</name>
    <dbReference type="NCBI Taxonomy" id="861298"/>
    <lineage>
        <taxon>Bacteria</taxon>
        <taxon>Pseudomonadati</taxon>
        <taxon>Pseudomonadota</taxon>
        <taxon>Gammaproteobacteria</taxon>
        <taxon>Vibrionales</taxon>
        <taxon>Vibrionaceae</taxon>
        <taxon>Vibrio</taxon>
    </lineage>
</organism>
<dbReference type="STRING" id="861298.SAMN04488136_103248"/>
<name>A0A1G7XLV1_9VIBR</name>
<proteinExistence type="inferred from homology"/>
<dbReference type="PANTHER" id="PTHR38762:SF1">
    <property type="entry name" value="CRYPTIC OUTER MEMBRANE PORIN BGLH-RELATED"/>
    <property type="match status" value="1"/>
</dbReference>
<dbReference type="GO" id="GO:0015774">
    <property type="term" value="P:polysaccharide transport"/>
    <property type="evidence" value="ECO:0007669"/>
    <property type="project" value="TreeGrafter"/>
</dbReference>
<dbReference type="InterPro" id="IPR003192">
    <property type="entry name" value="Porin_LamB"/>
</dbReference>
<reference evidence="11 12" key="1">
    <citation type="submission" date="2016-10" db="EMBL/GenBank/DDBJ databases">
        <authorList>
            <person name="de Groot N.N."/>
        </authorList>
    </citation>
    <scope>NUCLEOTIDE SEQUENCE [LARGE SCALE GENOMIC DNA]</scope>
    <source>
        <strain evidence="11 12">CGMCC 1.10228</strain>
    </source>
</reference>
<keyword evidence="3" id="KW-0813">Transport</keyword>
<accession>A0A1G7XLV1</accession>
<dbReference type="GO" id="GO:0046930">
    <property type="term" value="C:pore complex"/>
    <property type="evidence" value="ECO:0007669"/>
    <property type="project" value="UniProtKB-KW"/>
</dbReference>
<keyword evidence="5" id="KW-0812">Transmembrane</keyword>
<evidence type="ECO:0000313" key="12">
    <source>
        <dbReference type="Proteomes" id="UP000198854"/>
    </source>
</evidence>
<dbReference type="AlphaFoldDB" id="A0A1G7XLV1"/>
<dbReference type="InterPro" id="IPR050286">
    <property type="entry name" value="G_neg_Bact_CarbUptk_Porin"/>
</dbReference>
<dbReference type="GO" id="GO:0006811">
    <property type="term" value="P:monoatomic ion transport"/>
    <property type="evidence" value="ECO:0007669"/>
    <property type="project" value="UniProtKB-KW"/>
</dbReference>
<comment type="subcellular location">
    <subcellularLocation>
        <location evidence="1">Cell outer membrane</location>
        <topology evidence="1">Multi-pass membrane protein</topology>
    </subcellularLocation>
</comment>
<dbReference type="RefSeq" id="WP_093270260.1">
    <property type="nucleotide sequence ID" value="NZ_FNDD01000003.1"/>
</dbReference>
<protein>
    <submittedName>
        <fullName evidence="11">Maltoporin</fullName>
    </submittedName>
</protein>
<evidence type="ECO:0000256" key="7">
    <source>
        <dbReference type="ARBA" id="ARBA00023114"/>
    </source>
</evidence>
<dbReference type="GO" id="GO:0015144">
    <property type="term" value="F:carbohydrate transmembrane transporter activity"/>
    <property type="evidence" value="ECO:0007669"/>
    <property type="project" value="TreeGrafter"/>
</dbReference>